<comment type="caution">
    <text evidence="4">The sequence shown here is derived from an EMBL/GenBank/DDBJ whole genome shotgun (WGS) entry which is preliminary data.</text>
</comment>
<evidence type="ECO:0000313" key="5">
    <source>
        <dbReference type="Proteomes" id="UP000807371"/>
    </source>
</evidence>
<dbReference type="EMBL" id="JACYXC010000007">
    <property type="protein sequence ID" value="MBH5338825.1"/>
    <property type="molecule type" value="Genomic_DNA"/>
</dbReference>
<accession>A0ABS0NUF3</accession>
<dbReference type="InterPro" id="IPR025326">
    <property type="entry name" value="DUF4232"/>
</dbReference>
<feature type="signal peptide" evidence="1">
    <location>
        <begin position="1"/>
        <end position="39"/>
    </location>
</feature>
<evidence type="ECO:0000313" key="3">
    <source>
        <dbReference type="EMBL" id="MBH5333989.1"/>
    </source>
</evidence>
<evidence type="ECO:0000259" key="2">
    <source>
        <dbReference type="Pfam" id="PF14016"/>
    </source>
</evidence>
<dbReference type="Pfam" id="PF14016">
    <property type="entry name" value="DUF4232"/>
    <property type="match status" value="1"/>
</dbReference>
<proteinExistence type="predicted"/>
<protein>
    <submittedName>
        <fullName evidence="4">DUF4232 domain-containing protein</fullName>
    </submittedName>
</protein>
<gene>
    <name evidence="3" type="ORF">IHE55_03885</name>
    <name evidence="4" type="ORF">IHE55_30265</name>
</gene>
<dbReference type="Proteomes" id="UP000807371">
    <property type="component" value="Unassembled WGS sequence"/>
</dbReference>
<name>A0ABS0NUF3_9ACTN</name>
<feature type="domain" description="DUF4232" evidence="2">
    <location>
        <begin position="53"/>
        <end position="180"/>
    </location>
</feature>
<organism evidence="4 5">
    <name type="scientific">Streptomyces pactum</name>
    <dbReference type="NCBI Taxonomy" id="68249"/>
    <lineage>
        <taxon>Bacteria</taxon>
        <taxon>Bacillati</taxon>
        <taxon>Actinomycetota</taxon>
        <taxon>Actinomycetes</taxon>
        <taxon>Kitasatosporales</taxon>
        <taxon>Streptomycetaceae</taxon>
        <taxon>Streptomyces</taxon>
    </lineage>
</organism>
<evidence type="ECO:0000313" key="4">
    <source>
        <dbReference type="EMBL" id="MBH5338825.1"/>
    </source>
</evidence>
<keyword evidence="5" id="KW-1185">Reference proteome</keyword>
<keyword evidence="1" id="KW-0732">Signal</keyword>
<dbReference type="RefSeq" id="WP_197987739.1">
    <property type="nucleotide sequence ID" value="NZ_JACYXC010000001.1"/>
</dbReference>
<dbReference type="InterPro" id="IPR006311">
    <property type="entry name" value="TAT_signal"/>
</dbReference>
<evidence type="ECO:0000256" key="1">
    <source>
        <dbReference type="SAM" id="SignalP"/>
    </source>
</evidence>
<reference evidence="4 5" key="1">
    <citation type="submission" date="2020-09" db="EMBL/GenBank/DDBJ databases">
        <title>Biosynthesis of the nuclear factor of activated T cells inhibitor NFAT-133 and its congeners in Streptomyces pactum.</title>
        <authorList>
            <person name="Zhou W."/>
            <person name="Posri P."/>
            <person name="Abugrain M.E."/>
            <person name="Weisberg A.J."/>
            <person name="Chang J.H."/>
            <person name="Mahmud T."/>
        </authorList>
    </citation>
    <scope>NUCLEOTIDE SEQUENCE [LARGE SCALE GENOMIC DNA]</scope>
    <source>
        <strain evidence="4 5">ATCC 27456</strain>
    </source>
</reference>
<feature type="chain" id="PRO_5045032056" evidence="1">
    <location>
        <begin position="40"/>
        <end position="190"/>
    </location>
</feature>
<sequence length="190" mass="19681">MSKTDDSTRTRTSRVRRRATLAAATVVAATALAAAPASALGQGTARAAAPAACTTAETAVTVQKLNRPVNHLLITARNTSKKTCTAHGYPYLRFGEAQSPAAPWANTKPAKPVVLAPGQSAYASVMTSSAIDDGTEGYRTSKLGVLFANAQGNGSVGRAVVLTLPGGQTYVNEPRVTYWQATVDDAVNYG</sequence>
<dbReference type="PROSITE" id="PS51318">
    <property type="entry name" value="TAT"/>
    <property type="match status" value="1"/>
</dbReference>
<dbReference type="EMBL" id="JACYXC010000001">
    <property type="protein sequence ID" value="MBH5333989.1"/>
    <property type="molecule type" value="Genomic_DNA"/>
</dbReference>